<gene>
    <name evidence="2" type="ORF">Y1Q_0018084</name>
</gene>
<feature type="compositionally biased region" description="Polar residues" evidence="1">
    <location>
        <begin position="71"/>
        <end position="86"/>
    </location>
</feature>
<dbReference type="EMBL" id="AKHW03002516">
    <property type="protein sequence ID" value="KYO38509.1"/>
    <property type="molecule type" value="Genomic_DNA"/>
</dbReference>
<dbReference type="AlphaFoldDB" id="A0A151NPD6"/>
<feature type="compositionally biased region" description="Polar residues" evidence="1">
    <location>
        <begin position="1"/>
        <end position="16"/>
    </location>
</feature>
<feature type="region of interest" description="Disordered" evidence="1">
    <location>
        <begin position="1"/>
        <end position="86"/>
    </location>
</feature>
<organism evidence="2 3">
    <name type="scientific">Alligator mississippiensis</name>
    <name type="common">American alligator</name>
    <dbReference type="NCBI Taxonomy" id="8496"/>
    <lineage>
        <taxon>Eukaryota</taxon>
        <taxon>Metazoa</taxon>
        <taxon>Chordata</taxon>
        <taxon>Craniata</taxon>
        <taxon>Vertebrata</taxon>
        <taxon>Euteleostomi</taxon>
        <taxon>Archelosauria</taxon>
        <taxon>Archosauria</taxon>
        <taxon>Crocodylia</taxon>
        <taxon>Alligatoridae</taxon>
        <taxon>Alligatorinae</taxon>
        <taxon>Alligator</taxon>
    </lineage>
</organism>
<reference evidence="2 3" key="1">
    <citation type="journal article" date="2012" name="Genome Biol.">
        <title>Sequencing three crocodilian genomes to illuminate the evolution of archosaurs and amniotes.</title>
        <authorList>
            <person name="St John J.A."/>
            <person name="Braun E.L."/>
            <person name="Isberg S.R."/>
            <person name="Miles L.G."/>
            <person name="Chong A.Y."/>
            <person name="Gongora J."/>
            <person name="Dalzell P."/>
            <person name="Moran C."/>
            <person name="Bed'hom B."/>
            <person name="Abzhanov A."/>
            <person name="Burgess S.C."/>
            <person name="Cooksey A.M."/>
            <person name="Castoe T.A."/>
            <person name="Crawford N.G."/>
            <person name="Densmore L.D."/>
            <person name="Drew J.C."/>
            <person name="Edwards S.V."/>
            <person name="Faircloth B.C."/>
            <person name="Fujita M.K."/>
            <person name="Greenwold M.J."/>
            <person name="Hoffmann F.G."/>
            <person name="Howard J.M."/>
            <person name="Iguchi T."/>
            <person name="Janes D.E."/>
            <person name="Khan S.Y."/>
            <person name="Kohno S."/>
            <person name="de Koning A.J."/>
            <person name="Lance S.L."/>
            <person name="McCarthy F.M."/>
            <person name="McCormack J.E."/>
            <person name="Merchant M.E."/>
            <person name="Peterson D.G."/>
            <person name="Pollock D.D."/>
            <person name="Pourmand N."/>
            <person name="Raney B.J."/>
            <person name="Roessler K.A."/>
            <person name="Sanford J.R."/>
            <person name="Sawyer R.H."/>
            <person name="Schmidt C.J."/>
            <person name="Triplett E.W."/>
            <person name="Tuberville T.D."/>
            <person name="Venegas-Anaya M."/>
            <person name="Howard J.T."/>
            <person name="Jarvis E.D."/>
            <person name="Guillette L.J.Jr."/>
            <person name="Glenn T.C."/>
            <person name="Green R.E."/>
            <person name="Ray D.A."/>
        </authorList>
    </citation>
    <scope>NUCLEOTIDE SEQUENCE [LARGE SCALE GENOMIC DNA]</scope>
    <source>
        <strain evidence="2">KSC_2009_1</strain>
    </source>
</reference>
<comment type="caution">
    <text evidence="2">The sequence shown here is derived from an EMBL/GenBank/DDBJ whole genome shotgun (WGS) entry which is preliminary data.</text>
</comment>
<evidence type="ECO:0000313" key="2">
    <source>
        <dbReference type="EMBL" id="KYO38509.1"/>
    </source>
</evidence>
<protein>
    <submittedName>
        <fullName evidence="2">Uncharacterized protein</fullName>
    </submittedName>
</protein>
<keyword evidence="3" id="KW-1185">Reference proteome</keyword>
<evidence type="ECO:0000313" key="3">
    <source>
        <dbReference type="Proteomes" id="UP000050525"/>
    </source>
</evidence>
<feature type="compositionally biased region" description="Basic residues" evidence="1">
    <location>
        <begin position="58"/>
        <end position="69"/>
    </location>
</feature>
<accession>A0A151NPD6</accession>
<name>A0A151NPD6_ALLMI</name>
<sequence>MHQSHCCSASVRQPRTQPRPGGETCSSFPSAAKPADSTGLDTFAPQREGILHLINRNRGNHSKRYKPSTRARMQQSAEQQLPLQHW</sequence>
<evidence type="ECO:0000256" key="1">
    <source>
        <dbReference type="SAM" id="MobiDB-lite"/>
    </source>
</evidence>
<dbReference type="Proteomes" id="UP000050525">
    <property type="component" value="Unassembled WGS sequence"/>
</dbReference>
<proteinExistence type="predicted"/>